<dbReference type="AlphaFoldDB" id="A0A833DTJ8"/>
<name>A0A833DTJ8_9CREN</name>
<evidence type="ECO:0000313" key="4">
    <source>
        <dbReference type="Proteomes" id="UP000605805"/>
    </source>
</evidence>
<dbReference type="GO" id="GO:0004521">
    <property type="term" value="F:RNA endonuclease activity"/>
    <property type="evidence" value="ECO:0007669"/>
    <property type="project" value="TreeGrafter"/>
</dbReference>
<sequence>MDLEKSIATSNLIIATPITMDLLEILGYNIPQRKRVALNYRTTLSLDNYRIELVYAHHIAGTAQVVVENPNIVAAYTSDFKQPQQRTPILSGVDVLVIDATYGDPRCSREDEKAIVERLVKLIQRLLVEKPVNIYAYYGKAQEIMLLLREYGIDAPFIASPRQWQVLKVLSKYGINVRDVYLDGTNDAIEIQRSGWYIAFYHHTKFYSMRNHKLAHHILLSGWLFNKPVRRLNENSWIVGFSDHADFEELITYVDEARPRLLIVDGFRGGVTAYRFASHVERSLGIRSLVKP</sequence>
<dbReference type="Gene3D" id="3.60.15.10">
    <property type="entry name" value="Ribonuclease Z/Hydroxyacylglutathione hydrolase-like"/>
    <property type="match status" value="1"/>
</dbReference>
<gene>
    <name evidence="3" type="ORF">EYH02_02830</name>
</gene>
<dbReference type="Gene3D" id="3.40.50.12650">
    <property type="match status" value="1"/>
</dbReference>
<evidence type="ECO:0000256" key="2">
    <source>
        <dbReference type="ARBA" id="ARBA00022722"/>
    </source>
</evidence>
<reference evidence="3" key="1">
    <citation type="journal article" date="2020" name="ISME J.">
        <title>Gammaproteobacteria mediating utilization of methyl-, sulfur- and petroleum organic compounds in deep ocean hydrothermal plumes.</title>
        <authorList>
            <person name="Zhou Z."/>
            <person name="Liu Y."/>
            <person name="Pan J."/>
            <person name="Cron B.R."/>
            <person name="Toner B.M."/>
            <person name="Anantharaman K."/>
            <person name="Breier J.A."/>
            <person name="Dick G.J."/>
            <person name="Li M."/>
        </authorList>
    </citation>
    <scope>NUCLEOTIDE SEQUENCE</scope>
    <source>
        <strain evidence="3">SZUA-1435</strain>
    </source>
</reference>
<evidence type="ECO:0000256" key="1">
    <source>
        <dbReference type="ARBA" id="ARBA00001947"/>
    </source>
</evidence>
<evidence type="ECO:0008006" key="5">
    <source>
        <dbReference type="Google" id="ProtNLM"/>
    </source>
</evidence>
<accession>A0A833DTJ8</accession>
<dbReference type="InterPro" id="IPR050698">
    <property type="entry name" value="MBL"/>
</dbReference>
<dbReference type="PANTHER" id="PTHR11203:SF51">
    <property type="entry name" value="CLEAVAGE AND POLYADENYLATION SPECIFICITY FACTOR"/>
    <property type="match status" value="1"/>
</dbReference>
<protein>
    <recommendedName>
        <fullName evidence="5">MBL fold metallo-hydrolase</fullName>
    </recommendedName>
</protein>
<evidence type="ECO:0000313" key="3">
    <source>
        <dbReference type="EMBL" id="HIP56990.1"/>
    </source>
</evidence>
<organism evidence="3 4">
    <name type="scientific">Ignisphaera aggregans</name>
    <dbReference type="NCBI Taxonomy" id="334771"/>
    <lineage>
        <taxon>Archaea</taxon>
        <taxon>Thermoproteota</taxon>
        <taxon>Thermoprotei</taxon>
        <taxon>Desulfurococcales</taxon>
        <taxon>Desulfurococcaceae</taxon>
        <taxon>Ignisphaera</taxon>
    </lineage>
</organism>
<dbReference type="EMBL" id="DQTV01000050">
    <property type="protein sequence ID" value="HIP56990.1"/>
    <property type="molecule type" value="Genomic_DNA"/>
</dbReference>
<comment type="caution">
    <text evidence="3">The sequence shown here is derived from an EMBL/GenBank/DDBJ whole genome shotgun (WGS) entry which is preliminary data.</text>
</comment>
<dbReference type="InterPro" id="IPR036866">
    <property type="entry name" value="RibonucZ/Hydroxyglut_hydro"/>
</dbReference>
<dbReference type="PANTHER" id="PTHR11203">
    <property type="entry name" value="CLEAVAGE AND POLYADENYLATION SPECIFICITY FACTOR FAMILY MEMBER"/>
    <property type="match status" value="1"/>
</dbReference>
<keyword evidence="2" id="KW-0540">Nuclease</keyword>
<keyword evidence="2" id="KW-0378">Hydrolase</keyword>
<proteinExistence type="predicted"/>
<dbReference type="Proteomes" id="UP000605805">
    <property type="component" value="Unassembled WGS sequence"/>
</dbReference>
<dbReference type="SUPFAM" id="SSF56281">
    <property type="entry name" value="Metallo-hydrolase/oxidoreductase"/>
    <property type="match status" value="1"/>
</dbReference>
<comment type="cofactor">
    <cofactor evidence="1">
        <name>Zn(2+)</name>
        <dbReference type="ChEBI" id="CHEBI:29105"/>
    </cofactor>
</comment>